<accession>A0A645GXW2</accession>
<protein>
    <submittedName>
        <fullName evidence="1">Uncharacterized protein</fullName>
    </submittedName>
</protein>
<comment type="caution">
    <text evidence="1">The sequence shown here is derived from an EMBL/GenBank/DDBJ whole genome shotgun (WGS) entry which is preliminary data.</text>
</comment>
<sequence>MASAICSSEPPIKYVIPAAEPAPAATEHPQTTDMRPRRLLTKLVEMWLIASAFAISSSDFFRCLPKTAMGRMAVMPWFPLPALLITGRSMPDILASAAAAVMLLIFSATSSHSSRAKISLRVLPNLLP</sequence>
<dbReference type="EMBL" id="VSSQ01082687">
    <property type="protein sequence ID" value="MPN31230.1"/>
    <property type="molecule type" value="Genomic_DNA"/>
</dbReference>
<gene>
    <name evidence="1" type="ORF">SDC9_178704</name>
</gene>
<organism evidence="1">
    <name type="scientific">bioreactor metagenome</name>
    <dbReference type="NCBI Taxonomy" id="1076179"/>
    <lineage>
        <taxon>unclassified sequences</taxon>
        <taxon>metagenomes</taxon>
        <taxon>ecological metagenomes</taxon>
    </lineage>
</organism>
<name>A0A645GXW2_9ZZZZ</name>
<reference evidence="1" key="1">
    <citation type="submission" date="2019-08" db="EMBL/GenBank/DDBJ databases">
        <authorList>
            <person name="Kucharzyk K."/>
            <person name="Murdoch R.W."/>
            <person name="Higgins S."/>
            <person name="Loffler F."/>
        </authorList>
    </citation>
    <scope>NUCLEOTIDE SEQUENCE</scope>
</reference>
<proteinExistence type="predicted"/>
<dbReference type="AlphaFoldDB" id="A0A645GXW2"/>
<evidence type="ECO:0000313" key="1">
    <source>
        <dbReference type="EMBL" id="MPN31230.1"/>
    </source>
</evidence>